<sequence length="321" mass="35081">MGALAAVGAVASAGVGIAGGMQQAAYAKAQGQANAEWAEYRRVINAQELDLNQEMREYEAEFTKKQMEIDRVNQDLQTQVAKWRTNFEYDAMALEHKHTTEAINESLGIRYDEYRRQQDEILKNAKANIEEVNEDASNKVSARVMMYQKELSSVRAFAGVSGTNTSTMGRKVRELAMFKGIDVTQIDRNRERAVTALRDNAIGKVEAINAQGKADYASAKNETAKMSLSLGMANARKNVALQIIDAGGKVNDVNRTLQDMQLEHNKKAGKVYTEWAKEAGVGTAQFEAQSARLSANARASGAMWGAIGSGLSILTSPMNFG</sequence>
<feature type="coiled-coil region" evidence="1">
    <location>
        <begin position="41"/>
        <end position="75"/>
    </location>
</feature>
<organism evidence="2 3">
    <name type="scientific">Roseibium alexandrii (strain DSM 17067 / NCIMB 14079 / DFL-11)</name>
    <name type="common">Labrenzia alexandrii</name>
    <dbReference type="NCBI Taxonomy" id="244592"/>
    <lineage>
        <taxon>Bacteria</taxon>
        <taxon>Pseudomonadati</taxon>
        <taxon>Pseudomonadota</taxon>
        <taxon>Alphaproteobacteria</taxon>
        <taxon>Hyphomicrobiales</taxon>
        <taxon>Stappiaceae</taxon>
        <taxon>Roseibium</taxon>
    </lineage>
</organism>
<comment type="caution">
    <text evidence="2">The sequence shown here is derived from an EMBL/GenBank/DDBJ whole genome shotgun (WGS) entry which is preliminary data.</text>
</comment>
<accession>A0A5E8H1P6</accession>
<evidence type="ECO:0000256" key="1">
    <source>
        <dbReference type="SAM" id="Coils"/>
    </source>
</evidence>
<dbReference type="AlphaFoldDB" id="A0A5E8H1P6"/>
<keyword evidence="1" id="KW-0175">Coiled coil</keyword>
<evidence type="ECO:0000313" key="3">
    <source>
        <dbReference type="Proteomes" id="UP000004703"/>
    </source>
</evidence>
<protein>
    <submittedName>
        <fullName evidence="2">Uncharacterized protein</fullName>
    </submittedName>
</protein>
<dbReference type="RefSeq" id="WP_008193888.1">
    <property type="nucleotide sequence ID" value="NZ_CM011002.1"/>
</dbReference>
<dbReference type="EMBL" id="ACCU02000003">
    <property type="protein sequence ID" value="EEE45731.1"/>
    <property type="molecule type" value="Genomic_DNA"/>
</dbReference>
<dbReference type="Proteomes" id="UP000004703">
    <property type="component" value="Chromosome"/>
</dbReference>
<feature type="coiled-coil region" evidence="1">
    <location>
        <begin position="115"/>
        <end position="142"/>
    </location>
</feature>
<gene>
    <name evidence="2" type="ORF">SADFL11_3020</name>
</gene>
<reference evidence="2 3" key="1">
    <citation type="submission" date="2008-01" db="EMBL/GenBank/DDBJ databases">
        <authorList>
            <person name="Wagner-Dobler I."/>
            <person name="Ferriera S."/>
            <person name="Johnson J."/>
            <person name="Kravitz S."/>
            <person name="Beeson K."/>
            <person name="Sutton G."/>
            <person name="Rogers Y.-H."/>
            <person name="Friedman R."/>
            <person name="Frazier M."/>
            <person name="Venter J.C."/>
        </authorList>
    </citation>
    <scope>NUCLEOTIDE SEQUENCE [LARGE SCALE GENOMIC DNA]</scope>
    <source>
        <strain evidence="3">DSM 17067 / NCIMB 14079 / DFL-11</strain>
    </source>
</reference>
<evidence type="ECO:0000313" key="2">
    <source>
        <dbReference type="EMBL" id="EEE45731.1"/>
    </source>
</evidence>
<name>A0A5E8H1P6_ROSAD</name>
<proteinExistence type="predicted"/>
<reference evidence="2 3" key="2">
    <citation type="submission" date="2013-04" db="EMBL/GenBank/DDBJ databases">
        <authorList>
            <person name="Fiebig A."/>
            <person name="Pradella S."/>
            <person name="Wagner-Doebler I."/>
        </authorList>
    </citation>
    <scope>NUCLEOTIDE SEQUENCE [LARGE SCALE GENOMIC DNA]</scope>
    <source>
        <strain evidence="3">DSM 17067 / NCIMB 14079 / DFL-11</strain>
    </source>
</reference>